<keyword evidence="3" id="KW-1185">Reference proteome</keyword>
<gene>
    <name evidence="1" type="ORF">Pcinc_003458</name>
    <name evidence="2" type="ORF">Pcinc_003466</name>
</gene>
<evidence type="ECO:0000313" key="2">
    <source>
        <dbReference type="EMBL" id="KAK3892673.1"/>
    </source>
</evidence>
<name>A0AAE1GH80_PETCI</name>
<accession>A0AAE1GH80</accession>
<dbReference type="AlphaFoldDB" id="A0AAE1GH80"/>
<comment type="caution">
    <text evidence="1">The sequence shown here is derived from an EMBL/GenBank/DDBJ whole genome shotgun (WGS) entry which is preliminary data.</text>
</comment>
<dbReference type="EMBL" id="JAWQEG010000249">
    <property type="protein sequence ID" value="KAK3892673.1"/>
    <property type="molecule type" value="Genomic_DNA"/>
</dbReference>
<protein>
    <submittedName>
        <fullName evidence="1">Uncharacterized protein</fullName>
    </submittedName>
</protein>
<reference evidence="1" key="1">
    <citation type="submission" date="2023-10" db="EMBL/GenBank/DDBJ databases">
        <title>Genome assemblies of two species of porcelain crab, Petrolisthes cinctipes and Petrolisthes manimaculis (Anomura: Porcellanidae).</title>
        <authorList>
            <person name="Angst P."/>
        </authorList>
    </citation>
    <scope>NUCLEOTIDE SEQUENCE</scope>
    <source>
        <strain evidence="1">PB745_01</strain>
        <tissue evidence="1">Gill</tissue>
    </source>
</reference>
<proteinExistence type="predicted"/>
<evidence type="ECO:0000313" key="3">
    <source>
        <dbReference type="Proteomes" id="UP001286313"/>
    </source>
</evidence>
<evidence type="ECO:0000313" key="1">
    <source>
        <dbReference type="EMBL" id="KAK3892665.1"/>
    </source>
</evidence>
<dbReference type="Proteomes" id="UP001286313">
    <property type="component" value="Unassembled WGS sequence"/>
</dbReference>
<sequence length="111" mass="12416">MAHPTVLTFILRDSWREHLSTMDSTANKVALRGRIIGMKESGATTTAIARELRVTPKTRKCDDREVGPAKTNAEEVQRIIEVQRNPLTNAVHVRDAVRLNNFKGNRATTPP</sequence>
<organism evidence="1 3">
    <name type="scientific">Petrolisthes cinctipes</name>
    <name type="common">Flat porcelain crab</name>
    <dbReference type="NCBI Taxonomy" id="88211"/>
    <lineage>
        <taxon>Eukaryota</taxon>
        <taxon>Metazoa</taxon>
        <taxon>Ecdysozoa</taxon>
        <taxon>Arthropoda</taxon>
        <taxon>Crustacea</taxon>
        <taxon>Multicrustacea</taxon>
        <taxon>Malacostraca</taxon>
        <taxon>Eumalacostraca</taxon>
        <taxon>Eucarida</taxon>
        <taxon>Decapoda</taxon>
        <taxon>Pleocyemata</taxon>
        <taxon>Anomura</taxon>
        <taxon>Galatheoidea</taxon>
        <taxon>Porcellanidae</taxon>
        <taxon>Petrolisthes</taxon>
    </lineage>
</organism>
<dbReference type="EMBL" id="JAWQEG010000249">
    <property type="protein sequence ID" value="KAK3892665.1"/>
    <property type="molecule type" value="Genomic_DNA"/>
</dbReference>